<accession>A0ABQ4ZBD4</accession>
<evidence type="ECO:0000256" key="6">
    <source>
        <dbReference type="ARBA" id="ARBA00023235"/>
    </source>
</evidence>
<keyword evidence="6" id="KW-0413">Isomerase</keyword>
<dbReference type="Gene3D" id="3.90.25.10">
    <property type="entry name" value="UDP-galactose 4-epimerase, domain 1"/>
    <property type="match status" value="1"/>
</dbReference>
<evidence type="ECO:0000256" key="3">
    <source>
        <dbReference type="ARBA" id="ARBA00004947"/>
    </source>
</evidence>
<dbReference type="SUPFAM" id="SSF51735">
    <property type="entry name" value="NAD(P)-binding Rossmann-fold domains"/>
    <property type="match status" value="1"/>
</dbReference>
<dbReference type="InterPro" id="IPR036291">
    <property type="entry name" value="NAD(P)-bd_dom_sf"/>
</dbReference>
<keyword evidence="8" id="KW-1185">Reference proteome</keyword>
<reference evidence="7" key="1">
    <citation type="journal article" date="2022" name="Int. J. Mol. Sci.">
        <title>Draft Genome of Tanacetum Coccineum: Genomic Comparison of Closely Related Tanacetum-Family Plants.</title>
        <authorList>
            <person name="Yamashiro T."/>
            <person name="Shiraishi A."/>
            <person name="Nakayama K."/>
            <person name="Satake H."/>
        </authorList>
    </citation>
    <scope>NUCLEOTIDE SEQUENCE</scope>
</reference>
<dbReference type="Proteomes" id="UP001151760">
    <property type="component" value="Unassembled WGS sequence"/>
</dbReference>
<comment type="cofactor">
    <cofactor evidence="2">
        <name>NAD(+)</name>
        <dbReference type="ChEBI" id="CHEBI:57540"/>
    </cofactor>
</comment>
<evidence type="ECO:0000256" key="2">
    <source>
        <dbReference type="ARBA" id="ARBA00001911"/>
    </source>
</evidence>
<dbReference type="PANTHER" id="PTHR43725:SF47">
    <property type="entry name" value="UDP-GLUCOSE 4-EPIMERASE"/>
    <property type="match status" value="1"/>
</dbReference>
<comment type="catalytic activity">
    <reaction evidence="1">
        <text>UDP-alpha-D-glucose = UDP-alpha-D-galactose</text>
        <dbReference type="Rhea" id="RHEA:22168"/>
        <dbReference type="ChEBI" id="CHEBI:58885"/>
        <dbReference type="ChEBI" id="CHEBI:66914"/>
        <dbReference type="EC" id="5.1.3.2"/>
    </reaction>
</comment>
<evidence type="ECO:0000256" key="1">
    <source>
        <dbReference type="ARBA" id="ARBA00000083"/>
    </source>
</evidence>
<gene>
    <name evidence="7" type="ORF">Tco_0769118</name>
</gene>
<evidence type="ECO:0000256" key="4">
    <source>
        <dbReference type="ARBA" id="ARBA00013189"/>
    </source>
</evidence>
<comment type="caution">
    <text evidence="7">The sequence shown here is derived from an EMBL/GenBank/DDBJ whole genome shotgun (WGS) entry which is preliminary data.</text>
</comment>
<organism evidence="7 8">
    <name type="scientific">Tanacetum coccineum</name>
    <dbReference type="NCBI Taxonomy" id="301880"/>
    <lineage>
        <taxon>Eukaryota</taxon>
        <taxon>Viridiplantae</taxon>
        <taxon>Streptophyta</taxon>
        <taxon>Embryophyta</taxon>
        <taxon>Tracheophyta</taxon>
        <taxon>Spermatophyta</taxon>
        <taxon>Magnoliopsida</taxon>
        <taxon>eudicotyledons</taxon>
        <taxon>Gunneridae</taxon>
        <taxon>Pentapetalae</taxon>
        <taxon>asterids</taxon>
        <taxon>campanulids</taxon>
        <taxon>Asterales</taxon>
        <taxon>Asteraceae</taxon>
        <taxon>Asteroideae</taxon>
        <taxon>Anthemideae</taxon>
        <taxon>Anthemidinae</taxon>
        <taxon>Tanacetum</taxon>
    </lineage>
</organism>
<proteinExistence type="predicted"/>
<evidence type="ECO:0000256" key="5">
    <source>
        <dbReference type="ARBA" id="ARBA00023027"/>
    </source>
</evidence>
<keyword evidence="5" id="KW-0520">NAD</keyword>
<protein>
    <recommendedName>
        <fullName evidence="4">UDP-glucose 4-epimerase</fullName>
        <ecNumber evidence="4">5.1.3.2</ecNumber>
    </recommendedName>
</protein>
<dbReference type="EMBL" id="BQNB010011127">
    <property type="protein sequence ID" value="GJS86482.1"/>
    <property type="molecule type" value="Genomic_DNA"/>
</dbReference>
<dbReference type="PANTHER" id="PTHR43725">
    <property type="entry name" value="UDP-GLUCOSE 4-EPIMERASE"/>
    <property type="match status" value="1"/>
</dbReference>
<dbReference type="EC" id="5.1.3.2" evidence="4"/>
<name>A0ABQ4ZBD4_9ASTR</name>
<evidence type="ECO:0000313" key="8">
    <source>
        <dbReference type="Proteomes" id="UP001151760"/>
    </source>
</evidence>
<sequence length="107" mass="11360">MRICAVILLRYCNPIGAHPSGHIGEDPHGTPNNLMPFIQQAALGRQPVRQVFGTDYSSKDGTGLTKDGTGLTQSTTAGAALYLPRIDRLQAAATPLQLTVSEEGLET</sequence>
<reference evidence="7" key="2">
    <citation type="submission" date="2022-01" db="EMBL/GenBank/DDBJ databases">
        <authorList>
            <person name="Yamashiro T."/>
            <person name="Shiraishi A."/>
            <person name="Satake H."/>
            <person name="Nakayama K."/>
        </authorList>
    </citation>
    <scope>NUCLEOTIDE SEQUENCE</scope>
</reference>
<comment type="pathway">
    <text evidence="3">Carbohydrate metabolism; galactose metabolism.</text>
</comment>
<evidence type="ECO:0000313" key="7">
    <source>
        <dbReference type="EMBL" id="GJS86482.1"/>
    </source>
</evidence>